<keyword evidence="2" id="KW-1185">Reference proteome</keyword>
<dbReference type="KEGG" id="abut:Ami103574_00055"/>
<dbReference type="Proteomes" id="UP000466848">
    <property type="component" value="Chromosome"/>
</dbReference>
<dbReference type="RefSeq" id="WP_163064727.1">
    <property type="nucleotide sequence ID" value="NZ_CP048649.1"/>
</dbReference>
<protein>
    <submittedName>
        <fullName evidence="1">Uncharacterized protein</fullName>
    </submittedName>
</protein>
<reference evidence="1 2" key="1">
    <citation type="submission" date="2020-02" db="EMBL/GenBank/DDBJ databases">
        <authorList>
            <person name="Kim Y.B."/>
            <person name="Roh S.W."/>
        </authorList>
    </citation>
    <scope>NUCLEOTIDE SEQUENCE [LARGE SCALE GENOMIC DNA]</scope>
    <source>
        <strain evidence="1 2">DSM 103574</strain>
    </source>
</reference>
<organism evidence="1 2">
    <name type="scientific">Aminipila butyrica</name>
    <dbReference type="NCBI Taxonomy" id="433296"/>
    <lineage>
        <taxon>Bacteria</taxon>
        <taxon>Bacillati</taxon>
        <taxon>Bacillota</taxon>
        <taxon>Clostridia</taxon>
        <taxon>Peptostreptococcales</taxon>
        <taxon>Anaerovoracaceae</taxon>
        <taxon>Aminipila</taxon>
    </lineage>
</organism>
<accession>A0A858BUQ0</accession>
<proteinExistence type="predicted"/>
<dbReference type="EMBL" id="CP048649">
    <property type="protein sequence ID" value="QIB67806.1"/>
    <property type="molecule type" value="Genomic_DNA"/>
</dbReference>
<sequence>MSEKKIVDLGKIEHKICFGIHVARWVAKNRKYRKNEAWELRDEYTERADNKRKVRKIRLVDRRNDKYYEKIIDLETNEVTHFCEEPLSEHYGHGSAKVKKEK</sequence>
<evidence type="ECO:0000313" key="1">
    <source>
        <dbReference type="EMBL" id="QIB67806.1"/>
    </source>
</evidence>
<gene>
    <name evidence="1" type="ORF">Ami103574_00055</name>
</gene>
<dbReference type="AlphaFoldDB" id="A0A858BUQ0"/>
<evidence type="ECO:0000313" key="2">
    <source>
        <dbReference type="Proteomes" id="UP000466848"/>
    </source>
</evidence>
<name>A0A858BUQ0_9FIRM</name>